<dbReference type="EMBL" id="GISG01284384">
    <property type="protein sequence ID" value="MBA4679740.1"/>
    <property type="molecule type" value="Transcribed_RNA"/>
</dbReference>
<dbReference type="PANTHER" id="PTHR47555">
    <property type="entry name" value="N-ACETYLGLUCOSAMINYL TRANSFERASE COMPONENT FAMILY PROTEIN / GPI1 FAMILY PROTEIN"/>
    <property type="match status" value="1"/>
</dbReference>
<accession>A0A7C9EY26</accession>
<reference evidence="1" key="2">
    <citation type="submission" date="2020-07" db="EMBL/GenBank/DDBJ databases">
        <authorList>
            <person name="Vera ALvarez R."/>
            <person name="Arias-Moreno D.M."/>
            <person name="Jimenez-Jacinto V."/>
            <person name="Jimenez-Bremont J.F."/>
            <person name="Swaminathan K."/>
            <person name="Moose S.P."/>
            <person name="Guerrero-Gonzalez M.L."/>
            <person name="Marino-Ramirez L."/>
            <person name="Landsman D."/>
            <person name="Rodriguez-Kessler M."/>
            <person name="Delgado-Sanchez P."/>
        </authorList>
    </citation>
    <scope>NUCLEOTIDE SEQUENCE</scope>
    <source>
        <tissue evidence="1">Cladode</tissue>
    </source>
</reference>
<name>A0A7C9EY26_OPUST</name>
<organism evidence="1">
    <name type="scientific">Opuntia streptacantha</name>
    <name type="common">Prickly pear cactus</name>
    <name type="synonym">Opuntia cardona</name>
    <dbReference type="NCBI Taxonomy" id="393608"/>
    <lineage>
        <taxon>Eukaryota</taxon>
        <taxon>Viridiplantae</taxon>
        <taxon>Streptophyta</taxon>
        <taxon>Embryophyta</taxon>
        <taxon>Tracheophyta</taxon>
        <taxon>Spermatophyta</taxon>
        <taxon>Magnoliopsida</taxon>
        <taxon>eudicotyledons</taxon>
        <taxon>Gunneridae</taxon>
        <taxon>Pentapetalae</taxon>
        <taxon>Caryophyllales</taxon>
        <taxon>Cactineae</taxon>
        <taxon>Cactaceae</taxon>
        <taxon>Opuntioideae</taxon>
        <taxon>Opuntia</taxon>
    </lineage>
</organism>
<proteinExistence type="predicted"/>
<dbReference type="PANTHER" id="PTHR47555:SF2">
    <property type="entry name" value="N-ACETYLGLUCOSAMINYL TRANSFERASE COMPONENT FAMILY PROTEIN _ GPI1 FAMILY PROTEIN"/>
    <property type="match status" value="1"/>
</dbReference>
<sequence>MSQKCRVWWPKELASSKSSKSSSSSSSLLLFGWFVSCSPYCLDVVVAFAYDEVFLSHHSDSAIEEAIHYANVGMPTTLQDKYRFAILGCMLTCENTDNMCELHMVDRDPIQALKNAEALSLNSRSSTVSNCRKSISSLYSSRTRWMLVENGAHSHFTKENCQVPTVHHLHWNGKIFSEAELHVCYRL</sequence>
<reference evidence="1" key="1">
    <citation type="journal article" date="2013" name="J. Plant Res.">
        <title>Effect of fungi and light on seed germination of three Opuntia species from semiarid lands of central Mexico.</title>
        <authorList>
            <person name="Delgado-Sanchez P."/>
            <person name="Jimenez-Bremont J.F."/>
            <person name="Guerrero-Gonzalez Mde L."/>
            <person name="Flores J."/>
        </authorList>
    </citation>
    <scope>NUCLEOTIDE SEQUENCE</scope>
    <source>
        <tissue evidence="1">Cladode</tissue>
    </source>
</reference>
<evidence type="ECO:0000313" key="1">
    <source>
        <dbReference type="EMBL" id="MBA4679740.1"/>
    </source>
</evidence>
<protein>
    <submittedName>
        <fullName evidence="1">Uncharacterized protein</fullName>
    </submittedName>
</protein>
<dbReference type="AlphaFoldDB" id="A0A7C9EY26"/>